<dbReference type="PANTHER" id="PTHR43304:SF1">
    <property type="entry name" value="PAC DOMAIN-CONTAINING PROTEIN"/>
    <property type="match status" value="1"/>
</dbReference>
<dbReference type="EC" id="2.7.13.3" evidence="2"/>
<dbReference type="InterPro" id="IPR005467">
    <property type="entry name" value="His_kinase_dom"/>
</dbReference>
<dbReference type="PROSITE" id="PS50112">
    <property type="entry name" value="PAS"/>
    <property type="match status" value="1"/>
</dbReference>
<dbReference type="InterPro" id="IPR035965">
    <property type="entry name" value="PAS-like_dom_sf"/>
</dbReference>
<dbReference type="Pfam" id="PF08448">
    <property type="entry name" value="PAS_4"/>
    <property type="match status" value="2"/>
</dbReference>
<reference evidence="8" key="1">
    <citation type="submission" date="2024-06" db="EMBL/GenBank/DDBJ databases">
        <title>Sequencing and assembly of the genome of Dyadobacter sp. strain 676, a symbiont of Cyamopsis tetragonoloba.</title>
        <authorList>
            <person name="Guro P."/>
            <person name="Sazanova A."/>
            <person name="Kuznetsova I."/>
            <person name="Belimov A."/>
            <person name="Safronova V."/>
        </authorList>
    </citation>
    <scope>NUCLEOTIDE SEQUENCE</scope>
    <source>
        <strain evidence="8">676</strain>
    </source>
</reference>
<evidence type="ECO:0000259" key="7">
    <source>
        <dbReference type="PROSITE" id="PS50112"/>
    </source>
</evidence>
<name>A0AAU8FMH7_9BACT</name>
<dbReference type="EMBL" id="CP159289">
    <property type="protein sequence ID" value="XCH25185.1"/>
    <property type="molecule type" value="Genomic_DNA"/>
</dbReference>
<feature type="domain" description="PAS" evidence="7">
    <location>
        <begin position="174"/>
        <end position="244"/>
    </location>
</feature>
<evidence type="ECO:0000256" key="5">
    <source>
        <dbReference type="ARBA" id="ARBA00022777"/>
    </source>
</evidence>
<dbReference type="InterPro" id="IPR036097">
    <property type="entry name" value="HisK_dim/P_sf"/>
</dbReference>
<dbReference type="Pfam" id="PF00512">
    <property type="entry name" value="HisKA"/>
    <property type="match status" value="1"/>
</dbReference>
<dbReference type="AlphaFoldDB" id="A0AAU8FMH7"/>
<evidence type="ECO:0000256" key="1">
    <source>
        <dbReference type="ARBA" id="ARBA00000085"/>
    </source>
</evidence>
<evidence type="ECO:0000313" key="8">
    <source>
        <dbReference type="EMBL" id="XCH25185.1"/>
    </source>
</evidence>
<accession>A0AAU8FMH7</accession>
<dbReference type="NCBIfam" id="TIGR00229">
    <property type="entry name" value="sensory_box"/>
    <property type="match status" value="1"/>
</dbReference>
<dbReference type="Gene3D" id="3.30.450.20">
    <property type="entry name" value="PAS domain"/>
    <property type="match status" value="2"/>
</dbReference>
<keyword evidence="3" id="KW-0597">Phosphoprotein</keyword>
<evidence type="ECO:0000256" key="4">
    <source>
        <dbReference type="ARBA" id="ARBA00022679"/>
    </source>
</evidence>
<keyword evidence="5" id="KW-0418">Kinase</keyword>
<dbReference type="SUPFAM" id="SSF47384">
    <property type="entry name" value="Homodimeric domain of signal transducing histidine kinase"/>
    <property type="match status" value="1"/>
</dbReference>
<gene>
    <name evidence="8" type="ORF">ABV298_01770</name>
</gene>
<dbReference type="PROSITE" id="PS50109">
    <property type="entry name" value="HIS_KIN"/>
    <property type="match status" value="1"/>
</dbReference>
<comment type="catalytic activity">
    <reaction evidence="1">
        <text>ATP + protein L-histidine = ADP + protein N-phospho-L-histidine.</text>
        <dbReference type="EC" id="2.7.13.3"/>
    </reaction>
</comment>
<dbReference type="InterPro" id="IPR003661">
    <property type="entry name" value="HisK_dim/P_dom"/>
</dbReference>
<keyword evidence="4" id="KW-0808">Transferase</keyword>
<dbReference type="RefSeq" id="WP_353720488.1">
    <property type="nucleotide sequence ID" value="NZ_CP159289.1"/>
</dbReference>
<dbReference type="Gene3D" id="3.30.565.10">
    <property type="entry name" value="Histidine kinase-like ATPase, C-terminal domain"/>
    <property type="match status" value="1"/>
</dbReference>
<sequence>MDLRKPTNDQVFHFIQGGGEMGALTRSFDWSKTAIGPPDQWQQSLRTTLGIVLHSAFPMFLFWGEDFICFYNDAFRPSLGTEGKHPALGKRGEEVWPEIWGFIGPLLRQVITTGEPVWFEDQLVPFSRNGRIEDIYWTFSYSPVYDDSGVINGVFMTCTETTRKVLLINHLRDSERQFQNLVADAPVGIIVLKGEDMTVEIVNDAYAKLIDRQRDELIGKALFSVIPETQPHFRKIIEQVRATGEPMYLNDHPFFVYINGERKDGFLNLVYQPYRGSDGQVLGVMVLCHDVTEQVVARLRTEEIVAERTRELATANRHLQRSNAELAQFAYIASHDLQEPVRKVSTFTQLLEASLGPLTGQQQHYLNKIRDASARMSLLIRDVLTFSQLSRDTDLVQETDLGAIIDNIVDDLELLIEQKHATVKYSDLPTLEAVPLQMSQLFGNLISNALKFTRTDRPPGYYNFGAIA</sequence>
<dbReference type="InterPro" id="IPR036890">
    <property type="entry name" value="HATPase_C_sf"/>
</dbReference>
<dbReference type="GO" id="GO:0000155">
    <property type="term" value="F:phosphorelay sensor kinase activity"/>
    <property type="evidence" value="ECO:0007669"/>
    <property type="project" value="InterPro"/>
</dbReference>
<dbReference type="InterPro" id="IPR052162">
    <property type="entry name" value="Sensor_kinase/Photoreceptor"/>
</dbReference>
<dbReference type="SUPFAM" id="SSF55874">
    <property type="entry name" value="ATPase domain of HSP90 chaperone/DNA topoisomerase II/histidine kinase"/>
    <property type="match status" value="1"/>
</dbReference>
<dbReference type="PANTHER" id="PTHR43304">
    <property type="entry name" value="PHYTOCHROME-LIKE PROTEIN CPH1"/>
    <property type="match status" value="1"/>
</dbReference>
<dbReference type="CDD" id="cd00082">
    <property type="entry name" value="HisKA"/>
    <property type="match status" value="1"/>
</dbReference>
<dbReference type="InterPro" id="IPR013656">
    <property type="entry name" value="PAS_4"/>
</dbReference>
<dbReference type="SMART" id="SM00091">
    <property type="entry name" value="PAS"/>
    <property type="match status" value="1"/>
</dbReference>
<proteinExistence type="predicted"/>
<organism evidence="8">
    <name type="scientific">Dyadobacter sp. 676</name>
    <dbReference type="NCBI Taxonomy" id="3088362"/>
    <lineage>
        <taxon>Bacteria</taxon>
        <taxon>Pseudomonadati</taxon>
        <taxon>Bacteroidota</taxon>
        <taxon>Cytophagia</taxon>
        <taxon>Cytophagales</taxon>
        <taxon>Spirosomataceae</taxon>
        <taxon>Dyadobacter</taxon>
    </lineage>
</organism>
<dbReference type="CDD" id="cd00130">
    <property type="entry name" value="PAS"/>
    <property type="match status" value="1"/>
</dbReference>
<protein>
    <recommendedName>
        <fullName evidence="2">histidine kinase</fullName>
        <ecNumber evidence="2">2.7.13.3</ecNumber>
    </recommendedName>
</protein>
<evidence type="ECO:0000259" key="6">
    <source>
        <dbReference type="PROSITE" id="PS50109"/>
    </source>
</evidence>
<dbReference type="Gene3D" id="1.10.287.130">
    <property type="match status" value="1"/>
</dbReference>
<evidence type="ECO:0000256" key="3">
    <source>
        <dbReference type="ARBA" id="ARBA00022553"/>
    </source>
</evidence>
<dbReference type="SMART" id="SM00388">
    <property type="entry name" value="HisKA"/>
    <property type="match status" value="1"/>
</dbReference>
<dbReference type="SUPFAM" id="SSF55785">
    <property type="entry name" value="PYP-like sensor domain (PAS domain)"/>
    <property type="match status" value="2"/>
</dbReference>
<feature type="domain" description="Histidine kinase" evidence="6">
    <location>
        <begin position="332"/>
        <end position="468"/>
    </location>
</feature>
<dbReference type="InterPro" id="IPR000014">
    <property type="entry name" value="PAS"/>
</dbReference>
<evidence type="ECO:0000256" key="2">
    <source>
        <dbReference type="ARBA" id="ARBA00012438"/>
    </source>
</evidence>